<keyword evidence="3" id="KW-0472">Membrane</keyword>
<dbReference type="PRINTS" id="PR00834">
    <property type="entry name" value="PROTEASES2C"/>
</dbReference>
<accession>W4QZ13</accession>
<dbReference type="EMBL" id="BAUV01000036">
    <property type="protein sequence ID" value="GAE36539.1"/>
    <property type="molecule type" value="Genomic_DNA"/>
</dbReference>
<keyword evidence="1" id="KW-0378">Hydrolase</keyword>
<protein>
    <recommendedName>
        <fullName evidence="6">Serine protease</fullName>
    </recommendedName>
</protein>
<dbReference type="AlphaFoldDB" id="W4QZ13"/>
<dbReference type="GO" id="GO:0004252">
    <property type="term" value="F:serine-type endopeptidase activity"/>
    <property type="evidence" value="ECO:0007669"/>
    <property type="project" value="InterPro"/>
</dbReference>
<feature type="transmembrane region" description="Helical" evidence="3">
    <location>
        <begin position="47"/>
        <end position="67"/>
    </location>
</feature>
<dbReference type="InterPro" id="IPR001940">
    <property type="entry name" value="Peptidase_S1C"/>
</dbReference>
<dbReference type="OrthoDB" id="9766361at2"/>
<evidence type="ECO:0000256" key="1">
    <source>
        <dbReference type="ARBA" id="ARBA00022825"/>
    </source>
</evidence>
<name>W4QZ13_HALA3</name>
<sequence length="269" mass="30173">MKDEGKFEEDQPKEEEYVPTPEDFLFDEEETEEDIEKKKSQKFMRRFIGIGIAVVLILQGANIWFSLFSKDNRELARTSEELSQYEHIINYKEAVVTIQGNGGKGTGFAISDDGYILTNHHVIDNRQPLAAVFPGGEIYHVDVLQSDEDLDVALLKVEGENLPHLPLRISDAKEHESIYVIGNPLTQTQIVNEGEIVNNEQPYQVMKITNPIFPGHSGSPVISQAGEVVGIVYARMIPSIGNQEEGHGLAIPIEQVFEFIPELKQIVSE</sequence>
<keyword evidence="3" id="KW-0812">Transmembrane</keyword>
<feature type="region of interest" description="Disordered" evidence="2">
    <location>
        <begin position="1"/>
        <end position="24"/>
    </location>
</feature>
<dbReference type="InterPro" id="IPR043504">
    <property type="entry name" value="Peptidase_S1_PA_chymotrypsin"/>
</dbReference>
<evidence type="ECO:0000256" key="3">
    <source>
        <dbReference type="SAM" id="Phobius"/>
    </source>
</evidence>
<evidence type="ECO:0008006" key="6">
    <source>
        <dbReference type="Google" id="ProtNLM"/>
    </source>
</evidence>
<keyword evidence="1" id="KW-0720">Serine protease</keyword>
<keyword evidence="5" id="KW-1185">Reference proteome</keyword>
<evidence type="ECO:0000313" key="5">
    <source>
        <dbReference type="Proteomes" id="UP000018896"/>
    </source>
</evidence>
<dbReference type="PANTHER" id="PTHR43019">
    <property type="entry name" value="SERINE ENDOPROTEASE DEGS"/>
    <property type="match status" value="1"/>
</dbReference>
<gene>
    <name evidence="4" type="ORF">JCM9157_3734</name>
</gene>
<evidence type="ECO:0000256" key="2">
    <source>
        <dbReference type="SAM" id="MobiDB-lite"/>
    </source>
</evidence>
<dbReference type="Gene3D" id="2.40.10.10">
    <property type="entry name" value="Trypsin-like serine proteases"/>
    <property type="match status" value="2"/>
</dbReference>
<dbReference type="STRING" id="1236973.JCM9157_3734"/>
<reference evidence="4 5" key="1">
    <citation type="journal article" date="2014" name="Genome Announc.">
        <title>Draft Genome Sequences of Three Alkaliphilic Bacillus Strains, Bacillus wakoensis JCM 9140T, Bacillus akibai JCM 9157T, and Bacillus hemicellulosilyticus JCM 9152T.</title>
        <authorList>
            <person name="Yuki M."/>
            <person name="Oshima K."/>
            <person name="Suda W."/>
            <person name="Oshida Y."/>
            <person name="Kitamura K."/>
            <person name="Iida T."/>
            <person name="Hattori M."/>
            <person name="Ohkuma M."/>
        </authorList>
    </citation>
    <scope>NUCLEOTIDE SEQUENCE [LARGE SCALE GENOMIC DNA]</scope>
    <source>
        <strain evidence="4 5">JCM 9157</strain>
    </source>
</reference>
<proteinExistence type="predicted"/>
<dbReference type="eggNOG" id="COG0265">
    <property type="taxonomic scope" value="Bacteria"/>
</dbReference>
<dbReference type="PANTHER" id="PTHR43019:SF23">
    <property type="entry name" value="PROTEASE DO-LIKE 5, CHLOROPLASTIC"/>
    <property type="match status" value="1"/>
</dbReference>
<dbReference type="RefSeq" id="WP_035666573.1">
    <property type="nucleotide sequence ID" value="NZ_BAUV01000036.1"/>
</dbReference>
<evidence type="ECO:0000313" key="4">
    <source>
        <dbReference type="EMBL" id="GAE36539.1"/>
    </source>
</evidence>
<feature type="compositionally biased region" description="Basic and acidic residues" evidence="2">
    <location>
        <begin position="1"/>
        <end position="16"/>
    </location>
</feature>
<keyword evidence="3" id="KW-1133">Transmembrane helix</keyword>
<dbReference type="Proteomes" id="UP000018896">
    <property type="component" value="Unassembled WGS sequence"/>
</dbReference>
<comment type="caution">
    <text evidence="4">The sequence shown here is derived from an EMBL/GenBank/DDBJ whole genome shotgun (WGS) entry which is preliminary data.</text>
</comment>
<dbReference type="InterPro" id="IPR009003">
    <property type="entry name" value="Peptidase_S1_PA"/>
</dbReference>
<dbReference type="SUPFAM" id="SSF50494">
    <property type="entry name" value="Trypsin-like serine proteases"/>
    <property type="match status" value="1"/>
</dbReference>
<organism evidence="4 5">
    <name type="scientific">Halalkalibacter akibai (strain ATCC 43226 / DSM 21942 / CIP 109018 / JCM 9157 / 1139)</name>
    <name type="common">Bacillus akibai</name>
    <dbReference type="NCBI Taxonomy" id="1236973"/>
    <lineage>
        <taxon>Bacteria</taxon>
        <taxon>Bacillati</taxon>
        <taxon>Bacillota</taxon>
        <taxon>Bacilli</taxon>
        <taxon>Bacillales</taxon>
        <taxon>Bacillaceae</taxon>
        <taxon>Halalkalibacter</taxon>
    </lineage>
</organism>
<keyword evidence="1" id="KW-0645">Protease</keyword>
<dbReference type="Pfam" id="PF13365">
    <property type="entry name" value="Trypsin_2"/>
    <property type="match status" value="1"/>
</dbReference>
<dbReference type="GO" id="GO:0006508">
    <property type="term" value="P:proteolysis"/>
    <property type="evidence" value="ECO:0007669"/>
    <property type="project" value="InterPro"/>
</dbReference>